<feature type="compositionally biased region" description="Pro residues" evidence="2">
    <location>
        <begin position="469"/>
        <end position="479"/>
    </location>
</feature>
<proteinExistence type="predicted"/>
<evidence type="ECO:0000259" key="3">
    <source>
        <dbReference type="PROSITE" id="PS51109"/>
    </source>
</evidence>
<accession>B1I375</accession>
<dbReference type="PANTHER" id="PTHR35788">
    <property type="entry name" value="EXPORTED PROTEIN-RELATED"/>
    <property type="match status" value="1"/>
</dbReference>
<reference evidence="5" key="1">
    <citation type="submission" date="2007-10" db="EMBL/GenBank/DDBJ databases">
        <title>Complete sequence of chromosome of Desulforudis audaxviator MP104C.</title>
        <authorList>
            <person name="Copeland A."/>
            <person name="Lucas S."/>
            <person name="Lapidus A."/>
            <person name="Barry K."/>
            <person name="Glavina del Rio T."/>
            <person name="Dalin E."/>
            <person name="Tice H."/>
            <person name="Bruce D."/>
            <person name="Pitluck S."/>
            <person name="Lowry S.R."/>
            <person name="Larimer F."/>
            <person name="Land M.L."/>
            <person name="Hauser L."/>
            <person name="Kyrpides N."/>
            <person name="Ivanova N.N."/>
            <person name="Richardson P."/>
        </authorList>
    </citation>
    <scope>NUCLEOTIDE SEQUENCE [LARGE SCALE GENOMIC DNA]</scope>
    <source>
        <strain evidence="5">MP104C</strain>
    </source>
</reference>
<evidence type="ECO:0000313" key="5">
    <source>
        <dbReference type="Proteomes" id="UP000008544"/>
    </source>
</evidence>
<dbReference type="eggNOG" id="COG2720">
    <property type="taxonomic scope" value="Bacteria"/>
</dbReference>
<dbReference type="Pfam" id="PF07501">
    <property type="entry name" value="G5"/>
    <property type="match status" value="1"/>
</dbReference>
<dbReference type="Pfam" id="PF12229">
    <property type="entry name" value="PG_binding_4"/>
    <property type="match status" value="1"/>
</dbReference>
<dbReference type="RefSeq" id="WP_012302016.1">
    <property type="nucleotide sequence ID" value="NC_010424.1"/>
</dbReference>
<gene>
    <name evidence="4" type="ordered locus">Daud_0917</name>
</gene>
<dbReference type="PANTHER" id="PTHR35788:SF1">
    <property type="entry name" value="EXPORTED PROTEIN"/>
    <property type="match status" value="1"/>
</dbReference>
<dbReference type="OrthoDB" id="9797191at2"/>
<keyword evidence="5" id="KW-1185">Reference proteome</keyword>
<dbReference type="Gene3D" id="2.20.230.10">
    <property type="entry name" value="Resuscitation-promoting factor rpfb"/>
    <property type="match status" value="1"/>
</dbReference>
<reference evidence="4 5" key="2">
    <citation type="journal article" date="2008" name="Science">
        <title>Environmental genomics reveals a single-species ecosystem deep within Earth.</title>
        <authorList>
            <person name="Chivian D."/>
            <person name="Brodie E.L."/>
            <person name="Alm E.J."/>
            <person name="Culley D.E."/>
            <person name="Dehal P.S."/>
            <person name="Desantis T.Z."/>
            <person name="Gihring T.M."/>
            <person name="Lapidus A."/>
            <person name="Lin L.H."/>
            <person name="Lowry S.R."/>
            <person name="Moser D.P."/>
            <person name="Richardson P.M."/>
            <person name="Southam G."/>
            <person name="Wanger G."/>
            <person name="Pratt L.M."/>
            <person name="Andersen G.L."/>
            <person name="Hazen T.C."/>
            <person name="Brockman F.J."/>
            <person name="Arkin A.P."/>
            <person name="Onstott T.C."/>
        </authorList>
    </citation>
    <scope>NUCLEOTIDE SEQUENCE [LARGE SCALE GENOMIC DNA]</scope>
    <source>
        <strain evidence="4 5">MP104C</strain>
    </source>
</reference>
<name>B1I375_DESAP</name>
<dbReference type="STRING" id="477974.Daud_0917"/>
<dbReference type="EMBL" id="CP000860">
    <property type="protein sequence ID" value="ACA59430.1"/>
    <property type="molecule type" value="Genomic_DNA"/>
</dbReference>
<dbReference type="InterPro" id="IPR052913">
    <property type="entry name" value="Glycopeptide_resist_protein"/>
</dbReference>
<dbReference type="AlphaFoldDB" id="B1I375"/>
<dbReference type="InterPro" id="IPR022029">
    <property type="entry name" value="YoaR-like_PG-bd"/>
</dbReference>
<feature type="domain" description="G5" evidence="3">
    <location>
        <begin position="371"/>
        <end position="449"/>
    </location>
</feature>
<feature type="region of interest" description="Disordered" evidence="2">
    <location>
        <begin position="465"/>
        <end position="491"/>
    </location>
</feature>
<evidence type="ECO:0000313" key="4">
    <source>
        <dbReference type="EMBL" id="ACA59430.1"/>
    </source>
</evidence>
<dbReference type="HOGENOM" id="CLU_011572_2_1_9"/>
<dbReference type="Pfam" id="PF04294">
    <property type="entry name" value="VanW"/>
    <property type="match status" value="1"/>
</dbReference>
<protein>
    <submittedName>
        <fullName evidence="4">VanW family protein</fullName>
    </submittedName>
</protein>
<dbReference type="KEGG" id="dau:Daud_0917"/>
<evidence type="ECO:0000256" key="1">
    <source>
        <dbReference type="ARBA" id="ARBA00022729"/>
    </source>
</evidence>
<dbReference type="InterPro" id="IPR007391">
    <property type="entry name" value="Vancomycin_resist_VanW"/>
</dbReference>
<dbReference type="Proteomes" id="UP000008544">
    <property type="component" value="Chromosome"/>
</dbReference>
<feature type="compositionally biased region" description="Basic and acidic residues" evidence="2">
    <location>
        <begin position="481"/>
        <end position="491"/>
    </location>
</feature>
<sequence>MTGRRLLLLVLSGLAALLLTVTGTFWGIVTVEGRSQTVFPGVSVYGLDLGGLDQAGCLEAVGSLEQSLRCTPLTLVYGSRSWRVELGDLGLVVDGDKITSEALKAGRSGFFVSQWLERGEISRNGFKLDLCADFEEPRFRTVIDEITTEITRAPVDARYHIGNDDTVHIIPHQDGYQVDHGRLKQRILQQLETGRLAPVSIPVVHVVPEYTTSDVEAMNLTGLLAEFGTNYDPAVVNRSYNISVAAGALNNLLIPPGEIVSFNRIVGPRSSEAGYRTAPVIIENQFQEGIGGGVCQVSSTLYNAVVLANLEVLERKNHSLPVTYVPIGRDATVVFGAIDLRFRNNTGGYIYLKTSAANGRVSVKIFGDHRYHPRVEIKSWITETLEPRTVYEDDENLEKGKQVVKQAGLRGYRAQAERWVWQNGAAEKEPLPASFYHPVPEIIAVGTREPVPALIVPPESGVPIWIPDPGNPLSPPGSIPPREENRVLQPE</sequence>
<dbReference type="PROSITE" id="PS51109">
    <property type="entry name" value="G5"/>
    <property type="match status" value="1"/>
</dbReference>
<dbReference type="InterPro" id="IPR011098">
    <property type="entry name" value="G5_dom"/>
</dbReference>
<evidence type="ECO:0000256" key="2">
    <source>
        <dbReference type="SAM" id="MobiDB-lite"/>
    </source>
</evidence>
<dbReference type="SMART" id="SM01208">
    <property type="entry name" value="G5"/>
    <property type="match status" value="1"/>
</dbReference>
<keyword evidence="1" id="KW-0732">Signal</keyword>
<organism evidence="4 5">
    <name type="scientific">Desulforudis audaxviator (strain MP104C)</name>
    <dbReference type="NCBI Taxonomy" id="477974"/>
    <lineage>
        <taxon>Bacteria</taxon>
        <taxon>Bacillati</taxon>
        <taxon>Bacillota</taxon>
        <taxon>Clostridia</taxon>
        <taxon>Thermoanaerobacterales</taxon>
        <taxon>Candidatus Desulforudaceae</taxon>
        <taxon>Candidatus Desulforudis</taxon>
    </lineage>
</organism>